<evidence type="ECO:0000313" key="2">
    <source>
        <dbReference type="Proteomes" id="UP000641025"/>
    </source>
</evidence>
<evidence type="ECO:0000313" key="1">
    <source>
        <dbReference type="EMBL" id="MBJ6801409.1"/>
    </source>
</evidence>
<name>A0ABS0YU06_9BACT</name>
<sequence>MFLVVTIDTEEDNWGQYTDRSYSLKNLLKLHELQTLFDRYGVRPTYLINYPVATDPLAIELFSHFLAKDSCEIGMHCHPWNTPPYEESLCSFNSMLCNLPEELQYRKLKTLRDAIRDNFGVTPVSFRAGRWAFGSSTARSIQKLGLKIDTSVTSYTDWGGNGVDYSAVPPRPYRFSSENILASDDSGELLQYPASVGFLQPHFDICSRAHELLRKNPLKQMRLCGLLDRLRLLNKVALSPETASGKSMVNLAKRFERLGINYLNLFFHSNSLVKGLSPFNRSDADTRRFFESLEQFLHYARERGMERSVLKEVRLGDFCPCGRELQSPDRCCGASRLPPQVSRAGVFDAEARRARAAGFLQPRA</sequence>
<dbReference type="CDD" id="cd10935">
    <property type="entry name" value="CE4_WalW"/>
    <property type="match status" value="1"/>
</dbReference>
<keyword evidence="2" id="KW-1185">Reference proteome</keyword>
<dbReference type="RefSeq" id="WP_199395905.1">
    <property type="nucleotide sequence ID" value="NZ_JAEMHK010000011.1"/>
</dbReference>
<dbReference type="SUPFAM" id="SSF88713">
    <property type="entry name" value="Glycoside hydrolase/deacetylase"/>
    <property type="match status" value="1"/>
</dbReference>
<dbReference type="EMBL" id="JAEMHK010000011">
    <property type="protein sequence ID" value="MBJ6801409.1"/>
    <property type="molecule type" value="Genomic_DNA"/>
</dbReference>
<accession>A0ABS0YU06</accession>
<organism evidence="1 2">
    <name type="scientific">Geomonas propionica</name>
    <dbReference type="NCBI Taxonomy" id="2798582"/>
    <lineage>
        <taxon>Bacteria</taxon>
        <taxon>Pseudomonadati</taxon>
        <taxon>Thermodesulfobacteriota</taxon>
        <taxon>Desulfuromonadia</taxon>
        <taxon>Geobacterales</taxon>
        <taxon>Geobacteraceae</taxon>
        <taxon>Geomonas</taxon>
    </lineage>
</organism>
<reference evidence="1 2" key="1">
    <citation type="submission" date="2020-12" db="EMBL/GenBank/DDBJ databases">
        <title>Geomonas sp. Red259, isolated from paddy soil.</title>
        <authorList>
            <person name="Xu Z."/>
            <person name="Zhang Z."/>
            <person name="Masuda Y."/>
            <person name="Itoh H."/>
            <person name="Senoo K."/>
        </authorList>
    </citation>
    <scope>NUCLEOTIDE SEQUENCE [LARGE SCALE GENOMIC DNA]</scope>
    <source>
        <strain evidence="1 2">Red259</strain>
    </source>
</reference>
<proteinExistence type="predicted"/>
<comment type="caution">
    <text evidence="1">The sequence shown here is derived from an EMBL/GenBank/DDBJ whole genome shotgun (WGS) entry which is preliminary data.</text>
</comment>
<dbReference type="InterPro" id="IPR011330">
    <property type="entry name" value="Glyco_hydro/deAcase_b/a-brl"/>
</dbReference>
<protein>
    <submittedName>
        <fullName evidence="1">Polysaccharide deacetylase family protein</fullName>
    </submittedName>
</protein>
<dbReference type="Gene3D" id="3.20.20.370">
    <property type="entry name" value="Glycoside hydrolase/deacetylase"/>
    <property type="match status" value="1"/>
</dbReference>
<gene>
    <name evidence="1" type="ORF">JFN90_14840</name>
</gene>
<dbReference type="Proteomes" id="UP000641025">
    <property type="component" value="Unassembled WGS sequence"/>
</dbReference>